<dbReference type="UniPathway" id="UPA00098">
    <property type="reaction ID" value="UER00361"/>
</dbReference>
<comment type="catalytic activity">
    <reaction evidence="5">
        <text>L-proline + NAD(+) = (S)-1-pyrroline-5-carboxylate + NADH + 2 H(+)</text>
        <dbReference type="Rhea" id="RHEA:14105"/>
        <dbReference type="ChEBI" id="CHEBI:15378"/>
        <dbReference type="ChEBI" id="CHEBI:17388"/>
        <dbReference type="ChEBI" id="CHEBI:57540"/>
        <dbReference type="ChEBI" id="CHEBI:57945"/>
        <dbReference type="ChEBI" id="CHEBI:60039"/>
        <dbReference type="EC" id="1.5.1.2"/>
    </reaction>
</comment>
<dbReference type="PIRSF" id="PIRSF000193">
    <property type="entry name" value="Pyrrol-5-carb_rd"/>
    <property type="match status" value="1"/>
</dbReference>
<evidence type="ECO:0000256" key="4">
    <source>
        <dbReference type="ARBA" id="ARBA00023002"/>
    </source>
</evidence>
<dbReference type="GO" id="GO:0055129">
    <property type="term" value="P:L-proline biosynthetic process"/>
    <property type="evidence" value="ECO:0007669"/>
    <property type="project" value="UniProtKB-UniRule"/>
</dbReference>
<organism evidence="9 10">
    <name type="scientific">Secundilactobacillus similis DSM 23365 = JCM 2765</name>
    <dbReference type="NCBI Taxonomy" id="1423804"/>
    <lineage>
        <taxon>Bacteria</taxon>
        <taxon>Bacillati</taxon>
        <taxon>Bacillota</taxon>
        <taxon>Bacilli</taxon>
        <taxon>Lactobacillales</taxon>
        <taxon>Lactobacillaceae</taxon>
        <taxon>Secundilactobacillus</taxon>
    </lineage>
</organism>
<evidence type="ECO:0000256" key="2">
    <source>
        <dbReference type="ARBA" id="ARBA00022650"/>
    </source>
</evidence>
<comment type="pathway">
    <text evidence="5">Amino-acid biosynthesis; L-proline biosynthesis; L-proline from L-glutamate 5-semialdehyde: step 1/1.</text>
</comment>
<evidence type="ECO:0000259" key="8">
    <source>
        <dbReference type="Pfam" id="PF14748"/>
    </source>
</evidence>
<comment type="similarity">
    <text evidence="1 5">Belongs to the pyrroline-5-carboxylate reductase family.</text>
</comment>
<gene>
    <name evidence="5" type="primary">proC</name>
    <name evidence="9" type="ORF">FD14_GL000968</name>
</gene>
<keyword evidence="5" id="KW-0963">Cytoplasm</keyword>
<dbReference type="Gene3D" id="1.10.3730.10">
    <property type="entry name" value="ProC C-terminal domain-like"/>
    <property type="match status" value="1"/>
</dbReference>
<dbReference type="OrthoDB" id="9805754at2"/>
<keyword evidence="5" id="KW-0028">Amino-acid biosynthesis</keyword>
<proteinExistence type="inferred from homology"/>
<dbReference type="InterPro" id="IPR028939">
    <property type="entry name" value="P5C_Rdtase_cat_N"/>
</dbReference>
<dbReference type="PATRIC" id="fig|1423804.4.peg.1041"/>
<dbReference type="AlphaFoldDB" id="A0A0R2F8D8"/>
<evidence type="ECO:0000256" key="6">
    <source>
        <dbReference type="PIRSR" id="PIRSR000193-1"/>
    </source>
</evidence>
<evidence type="ECO:0000259" key="7">
    <source>
        <dbReference type="Pfam" id="PF03807"/>
    </source>
</evidence>
<dbReference type="RefSeq" id="WP_057151990.1">
    <property type="nucleotide sequence ID" value="NZ_AYZM01000107.1"/>
</dbReference>
<dbReference type="STRING" id="1423804.FD14_GL000968"/>
<dbReference type="GO" id="GO:0005737">
    <property type="term" value="C:cytoplasm"/>
    <property type="evidence" value="ECO:0007669"/>
    <property type="project" value="UniProtKB-SubCell"/>
</dbReference>
<evidence type="ECO:0000313" key="9">
    <source>
        <dbReference type="EMBL" id="KRN21626.1"/>
    </source>
</evidence>
<evidence type="ECO:0000256" key="5">
    <source>
        <dbReference type="HAMAP-Rule" id="MF_01925"/>
    </source>
</evidence>
<feature type="binding site" evidence="6">
    <location>
        <begin position="8"/>
        <end position="13"/>
    </location>
    <ligand>
        <name>NADP(+)</name>
        <dbReference type="ChEBI" id="CHEBI:58349"/>
    </ligand>
</feature>
<keyword evidence="4 5" id="KW-0560">Oxidoreductase</keyword>
<dbReference type="Pfam" id="PF14748">
    <property type="entry name" value="P5CR_dimer"/>
    <property type="match status" value="1"/>
</dbReference>
<dbReference type="Gene3D" id="3.40.50.720">
    <property type="entry name" value="NAD(P)-binding Rossmann-like Domain"/>
    <property type="match status" value="1"/>
</dbReference>
<dbReference type="InterPro" id="IPR008927">
    <property type="entry name" value="6-PGluconate_DH-like_C_sf"/>
</dbReference>
<dbReference type="Pfam" id="PF03807">
    <property type="entry name" value="F420_oxidored"/>
    <property type="match status" value="1"/>
</dbReference>
<keyword evidence="2 5" id="KW-0641">Proline biosynthesis</keyword>
<dbReference type="InterPro" id="IPR029036">
    <property type="entry name" value="P5CR_dimer"/>
</dbReference>
<protein>
    <recommendedName>
        <fullName evidence="5">Pyrroline-5-carboxylate reductase</fullName>
        <shortName evidence="5">P5C reductase</shortName>
        <shortName evidence="5">P5CR</shortName>
        <ecNumber evidence="5">1.5.1.2</ecNumber>
    </recommendedName>
    <alternativeName>
        <fullName evidence="5">PCA reductase</fullName>
    </alternativeName>
</protein>
<comment type="subcellular location">
    <subcellularLocation>
        <location evidence="5">Cytoplasm</location>
    </subcellularLocation>
</comment>
<dbReference type="InterPro" id="IPR000304">
    <property type="entry name" value="Pyrroline-COOH_reductase"/>
</dbReference>
<dbReference type="GO" id="GO:0004735">
    <property type="term" value="F:pyrroline-5-carboxylate reductase activity"/>
    <property type="evidence" value="ECO:0007669"/>
    <property type="project" value="UniProtKB-UniRule"/>
</dbReference>
<name>A0A0R2F8D8_9LACO</name>
<dbReference type="Proteomes" id="UP000051442">
    <property type="component" value="Unassembled WGS sequence"/>
</dbReference>
<accession>A0A0R2F8D8</accession>
<feature type="domain" description="Pyrroline-5-carboxylate reductase catalytic N-terminal" evidence="7">
    <location>
        <begin position="5"/>
        <end position="99"/>
    </location>
</feature>
<evidence type="ECO:0000256" key="1">
    <source>
        <dbReference type="ARBA" id="ARBA00005525"/>
    </source>
</evidence>
<comment type="catalytic activity">
    <reaction evidence="5">
        <text>L-proline + NADP(+) = (S)-1-pyrroline-5-carboxylate + NADPH + 2 H(+)</text>
        <dbReference type="Rhea" id="RHEA:14109"/>
        <dbReference type="ChEBI" id="CHEBI:15378"/>
        <dbReference type="ChEBI" id="CHEBI:17388"/>
        <dbReference type="ChEBI" id="CHEBI:57783"/>
        <dbReference type="ChEBI" id="CHEBI:58349"/>
        <dbReference type="ChEBI" id="CHEBI:60039"/>
        <dbReference type="EC" id="1.5.1.2"/>
    </reaction>
</comment>
<dbReference type="EMBL" id="AYZM01000107">
    <property type="protein sequence ID" value="KRN21626.1"/>
    <property type="molecule type" value="Genomic_DNA"/>
</dbReference>
<keyword evidence="3 5" id="KW-0521">NADP</keyword>
<dbReference type="EC" id="1.5.1.2" evidence="5"/>
<dbReference type="PANTHER" id="PTHR11645:SF0">
    <property type="entry name" value="PYRROLINE-5-CARBOXYLATE REDUCTASE 3"/>
    <property type="match status" value="1"/>
</dbReference>
<dbReference type="PANTHER" id="PTHR11645">
    <property type="entry name" value="PYRROLINE-5-CARBOXYLATE REDUCTASE"/>
    <property type="match status" value="1"/>
</dbReference>
<dbReference type="SUPFAM" id="SSF48179">
    <property type="entry name" value="6-phosphogluconate dehydrogenase C-terminal domain-like"/>
    <property type="match status" value="1"/>
</dbReference>
<reference evidence="9 10" key="1">
    <citation type="journal article" date="2015" name="Genome Announc.">
        <title>Expanding the biotechnology potential of lactobacilli through comparative genomics of 213 strains and associated genera.</title>
        <authorList>
            <person name="Sun Z."/>
            <person name="Harris H.M."/>
            <person name="McCann A."/>
            <person name="Guo C."/>
            <person name="Argimon S."/>
            <person name="Zhang W."/>
            <person name="Yang X."/>
            <person name="Jeffery I.B."/>
            <person name="Cooney J.C."/>
            <person name="Kagawa T.F."/>
            <person name="Liu W."/>
            <person name="Song Y."/>
            <person name="Salvetti E."/>
            <person name="Wrobel A."/>
            <person name="Rasinkangas P."/>
            <person name="Parkhill J."/>
            <person name="Rea M.C."/>
            <person name="O'Sullivan O."/>
            <person name="Ritari J."/>
            <person name="Douillard F.P."/>
            <person name="Paul Ross R."/>
            <person name="Yang R."/>
            <person name="Briner A.E."/>
            <person name="Felis G.E."/>
            <person name="de Vos W.M."/>
            <person name="Barrangou R."/>
            <person name="Klaenhammer T.R."/>
            <person name="Caufield P.W."/>
            <person name="Cui Y."/>
            <person name="Zhang H."/>
            <person name="O'Toole P.W."/>
        </authorList>
    </citation>
    <scope>NUCLEOTIDE SEQUENCE [LARGE SCALE GENOMIC DNA]</scope>
    <source>
        <strain evidence="9 10">DSM 23365</strain>
    </source>
</reference>
<dbReference type="HAMAP" id="MF_01925">
    <property type="entry name" value="P5C_reductase"/>
    <property type="match status" value="1"/>
</dbReference>
<feature type="domain" description="Pyrroline-5-carboxylate reductase dimerisation" evidence="8">
    <location>
        <begin position="160"/>
        <end position="260"/>
    </location>
</feature>
<comment type="function">
    <text evidence="5">Catalyzes the reduction of 1-pyrroline-5-carboxylate (PCA) to L-proline.</text>
</comment>
<dbReference type="InterPro" id="IPR036291">
    <property type="entry name" value="NAD(P)-bd_dom_sf"/>
</dbReference>
<keyword evidence="10" id="KW-1185">Reference proteome</keyword>
<sequence length="267" mass="27635">MTNNVYFIGGGQMVTAMIRGLLRQGMAADQIGVTDIDPKRLAWLKANLGVRVSATPDQAALHQAEFVVIGVRPQDNIKQVVQAIAKATPTGTVLSIVAGVSIATIAAQLGNNQTPIARVIPNTMTEAGYGTNAVSLNATADQTAVVKFLSAIGKVAVIPESQMAVFTAFGVAGPNYIYHFFRAMSNAGVLAGLSRNQANELLLENLKGAAVMLTDQHPEILLDRNNSAGGVGIHAANALAQGGFDAAIADAVLAAKATTESLGAHHD</sequence>
<comment type="caution">
    <text evidence="9">The sequence shown here is derived from an EMBL/GenBank/DDBJ whole genome shotgun (WGS) entry which is preliminary data.</text>
</comment>
<evidence type="ECO:0000313" key="10">
    <source>
        <dbReference type="Proteomes" id="UP000051442"/>
    </source>
</evidence>
<dbReference type="SUPFAM" id="SSF51735">
    <property type="entry name" value="NAD(P)-binding Rossmann-fold domains"/>
    <property type="match status" value="1"/>
</dbReference>
<evidence type="ECO:0000256" key="3">
    <source>
        <dbReference type="ARBA" id="ARBA00022857"/>
    </source>
</evidence>